<dbReference type="AlphaFoldDB" id="A0A7C8ZJ74"/>
<feature type="region of interest" description="Disordered" evidence="1">
    <location>
        <begin position="98"/>
        <end position="132"/>
    </location>
</feature>
<evidence type="ECO:0000313" key="3">
    <source>
        <dbReference type="EMBL" id="MBA4643957.1"/>
    </source>
</evidence>
<proteinExistence type="predicted"/>
<protein>
    <submittedName>
        <fullName evidence="3">Uncharacterized protein</fullName>
    </submittedName>
</protein>
<feature type="transmembrane region" description="Helical" evidence="2">
    <location>
        <begin position="12"/>
        <end position="42"/>
    </location>
</feature>
<reference evidence="3" key="2">
    <citation type="submission" date="2020-07" db="EMBL/GenBank/DDBJ databases">
        <authorList>
            <person name="Vera ALvarez R."/>
            <person name="Arias-Moreno D.M."/>
            <person name="Jimenez-Jacinto V."/>
            <person name="Jimenez-Bremont J.F."/>
            <person name="Swaminathan K."/>
            <person name="Moose S.P."/>
            <person name="Guerrero-Gonzalez M.L."/>
            <person name="Marino-Ramirez L."/>
            <person name="Landsman D."/>
            <person name="Rodriguez-Kessler M."/>
            <person name="Delgado-Sanchez P."/>
        </authorList>
    </citation>
    <scope>NUCLEOTIDE SEQUENCE</scope>
    <source>
        <tissue evidence="3">Cladode</tissue>
    </source>
</reference>
<name>A0A7C8ZJ74_OPUST</name>
<keyword evidence="2" id="KW-1133">Transmembrane helix</keyword>
<evidence type="ECO:0000256" key="2">
    <source>
        <dbReference type="SAM" id="Phobius"/>
    </source>
</evidence>
<feature type="transmembrane region" description="Helical" evidence="2">
    <location>
        <begin position="48"/>
        <end position="66"/>
    </location>
</feature>
<reference evidence="3" key="1">
    <citation type="journal article" date="2013" name="J. Plant Res.">
        <title>Effect of fungi and light on seed germination of three Opuntia species from semiarid lands of central Mexico.</title>
        <authorList>
            <person name="Delgado-Sanchez P."/>
            <person name="Jimenez-Bremont J.F."/>
            <person name="Guerrero-Gonzalez Mde L."/>
            <person name="Flores J."/>
        </authorList>
    </citation>
    <scope>NUCLEOTIDE SEQUENCE</scope>
    <source>
        <tissue evidence="3">Cladode</tissue>
    </source>
</reference>
<feature type="compositionally biased region" description="Polar residues" evidence="1">
    <location>
        <begin position="98"/>
        <end position="113"/>
    </location>
</feature>
<accession>A0A7C8ZJ74</accession>
<keyword evidence="2" id="KW-0472">Membrane</keyword>
<dbReference type="EMBL" id="GISG01135804">
    <property type="protein sequence ID" value="MBA4643957.1"/>
    <property type="molecule type" value="Transcribed_RNA"/>
</dbReference>
<evidence type="ECO:0000256" key="1">
    <source>
        <dbReference type="SAM" id="MobiDB-lite"/>
    </source>
</evidence>
<sequence length="273" mass="30570">MVQCCPLSCVFYYCLFTYIYVMVVVVSLAACVRTMTFIPIWIPYPWRQWWWLFICSSVVTFSPKPFHLSLLHLHYKLMSVPSPNSPLYFFSSSNGSVDHQDDVSSPTNPTQPGISPVLDASGPNPDGQSIQPKHTSYSDILKLKVGGHNSFEMPNAESELCPQLREGHPPRNISIGQSSNHSIPDPNSVPIQNVPSQVPTISTDKLFACCPLGHIWGKPLPLFVIIHETCNEWKFVKVILNMLKWVTTGSLSVLPIAKTKCLFFMKDLTLSMG</sequence>
<organism evidence="3">
    <name type="scientific">Opuntia streptacantha</name>
    <name type="common">Prickly pear cactus</name>
    <name type="synonym">Opuntia cardona</name>
    <dbReference type="NCBI Taxonomy" id="393608"/>
    <lineage>
        <taxon>Eukaryota</taxon>
        <taxon>Viridiplantae</taxon>
        <taxon>Streptophyta</taxon>
        <taxon>Embryophyta</taxon>
        <taxon>Tracheophyta</taxon>
        <taxon>Spermatophyta</taxon>
        <taxon>Magnoliopsida</taxon>
        <taxon>eudicotyledons</taxon>
        <taxon>Gunneridae</taxon>
        <taxon>Pentapetalae</taxon>
        <taxon>Caryophyllales</taxon>
        <taxon>Cactineae</taxon>
        <taxon>Cactaceae</taxon>
        <taxon>Opuntioideae</taxon>
        <taxon>Opuntia</taxon>
    </lineage>
</organism>
<keyword evidence="2" id="KW-0812">Transmembrane</keyword>